<feature type="transmembrane region" description="Helical" evidence="1">
    <location>
        <begin position="51"/>
        <end position="69"/>
    </location>
</feature>
<evidence type="ECO:0000313" key="3">
    <source>
        <dbReference type="EMBL" id="PCI73825.1"/>
    </source>
</evidence>
<dbReference type="PANTHER" id="PTHR42736:SF1">
    <property type="entry name" value="PROTEIN-GLUTAMINE GAMMA-GLUTAMYLTRANSFERASE"/>
    <property type="match status" value="1"/>
</dbReference>
<keyword evidence="1" id="KW-0472">Membrane</keyword>
<dbReference type="SUPFAM" id="SSF54001">
    <property type="entry name" value="Cysteine proteinases"/>
    <property type="match status" value="1"/>
</dbReference>
<feature type="transmembrane region" description="Helical" evidence="1">
    <location>
        <begin position="112"/>
        <end position="130"/>
    </location>
</feature>
<gene>
    <name evidence="3" type="ORF">COB20_15835</name>
</gene>
<dbReference type="EMBL" id="NVUL01000114">
    <property type="protein sequence ID" value="PCI73825.1"/>
    <property type="molecule type" value="Genomic_DNA"/>
</dbReference>
<feature type="domain" description="Transglutaminase-like" evidence="2">
    <location>
        <begin position="423"/>
        <end position="493"/>
    </location>
</feature>
<organism evidence="3 4">
    <name type="scientific">SAR86 cluster bacterium</name>
    <dbReference type="NCBI Taxonomy" id="2030880"/>
    <lineage>
        <taxon>Bacteria</taxon>
        <taxon>Pseudomonadati</taxon>
        <taxon>Pseudomonadota</taxon>
        <taxon>Gammaproteobacteria</taxon>
        <taxon>SAR86 cluster</taxon>
    </lineage>
</organism>
<sequence>MPLGQVFLAVFLALESLHLGLSMELTLVIWLGAGLSVLGALKLVQVERPTWGLSFVLLATGGFLGSQVLEDWALEGSWAQTNGLGAGLVLSLLTYQLWLFASGEKSSTHLAVNRNSQTILVLGLLLILLISPPDQAIVQMFGVPVALLTITAILLASLTLMADRCADYLFSRLLLLLPLFLVVPLLGLLLGIGQGPVIAALGDIFPRGSSFTPTGFSPRQQLRASAFLQPSNRAVMRATTEHRPNSYLAGNRLVELNEDLVWLPIERPLSALTLLDAVIEETGQLRFEMDNHQFSIGNNPPQRIDIQSLANNNFVFMSPNTSHLIGRFEALTRNAADVWSPVYDRGADKRWVIETSSESIPDTFSEINLQLPSFWDAGLQEKSEGFLASDDQQTVYNVLDHFIARSYSLETNFNPDQPFHDFFLNEQPAYCFWFATGAALALRANDIPARLVGGYVIHEQLSEEMWLVRERDAHSWVEWQDAEGYWHTIDPTPPSITSFFGGYESSPVSVLYHLLAGQWQKIIDAVLANELMADLVRYGGVFILLFLFVREYRRIRGRKEKLDSRTVRWQKVWQRFLSSANLPVNESWTASTYAENLPQEWPSAWINATKDFLQNYKLLRFSNDDELALAEVESSLDRCLQVMEK</sequence>
<feature type="transmembrane region" description="Helical" evidence="1">
    <location>
        <begin position="136"/>
        <end position="161"/>
    </location>
</feature>
<evidence type="ECO:0000256" key="1">
    <source>
        <dbReference type="SAM" id="Phobius"/>
    </source>
</evidence>
<dbReference type="Proteomes" id="UP000218767">
    <property type="component" value="Unassembled WGS sequence"/>
</dbReference>
<dbReference type="Gene3D" id="3.10.620.30">
    <property type="match status" value="1"/>
</dbReference>
<protein>
    <recommendedName>
        <fullName evidence="2">Transglutaminase-like domain-containing protein</fullName>
    </recommendedName>
</protein>
<dbReference type="InterPro" id="IPR038765">
    <property type="entry name" value="Papain-like_cys_pep_sf"/>
</dbReference>
<dbReference type="InterPro" id="IPR002931">
    <property type="entry name" value="Transglutaminase-like"/>
</dbReference>
<dbReference type="InterPro" id="IPR052901">
    <property type="entry name" value="Bact_TGase-like"/>
</dbReference>
<accession>A0A2A4WVF7</accession>
<keyword evidence="1" id="KW-1133">Transmembrane helix</keyword>
<evidence type="ECO:0000313" key="4">
    <source>
        <dbReference type="Proteomes" id="UP000218767"/>
    </source>
</evidence>
<proteinExistence type="predicted"/>
<dbReference type="SMART" id="SM00460">
    <property type="entry name" value="TGc"/>
    <property type="match status" value="1"/>
</dbReference>
<dbReference type="Pfam" id="PF01841">
    <property type="entry name" value="Transglut_core"/>
    <property type="match status" value="1"/>
</dbReference>
<reference evidence="4" key="1">
    <citation type="submission" date="2017-08" db="EMBL/GenBank/DDBJ databases">
        <title>A dynamic microbial community with high functional redundancy inhabits the cold, oxic subseafloor aquifer.</title>
        <authorList>
            <person name="Tully B.J."/>
            <person name="Wheat C.G."/>
            <person name="Glazer B.T."/>
            <person name="Huber J.A."/>
        </authorList>
    </citation>
    <scope>NUCLEOTIDE SEQUENCE [LARGE SCALE GENOMIC DNA]</scope>
</reference>
<dbReference type="PANTHER" id="PTHR42736">
    <property type="entry name" value="PROTEIN-GLUTAMINE GAMMA-GLUTAMYLTRANSFERASE"/>
    <property type="match status" value="1"/>
</dbReference>
<feature type="transmembrane region" description="Helical" evidence="1">
    <location>
        <begin position="173"/>
        <end position="192"/>
    </location>
</feature>
<comment type="caution">
    <text evidence="3">The sequence shown here is derived from an EMBL/GenBank/DDBJ whole genome shotgun (WGS) entry which is preliminary data.</text>
</comment>
<feature type="transmembrane region" description="Helical" evidence="1">
    <location>
        <begin position="26"/>
        <end position="44"/>
    </location>
</feature>
<feature type="transmembrane region" description="Helical" evidence="1">
    <location>
        <begin position="81"/>
        <end position="100"/>
    </location>
</feature>
<name>A0A2A4WVF7_9GAMM</name>
<keyword evidence="1" id="KW-0812">Transmembrane</keyword>
<evidence type="ECO:0000259" key="2">
    <source>
        <dbReference type="SMART" id="SM00460"/>
    </source>
</evidence>
<dbReference type="AlphaFoldDB" id="A0A2A4WVF7"/>